<reference evidence="2 3" key="1">
    <citation type="submission" date="2020-08" db="EMBL/GenBank/DDBJ databases">
        <title>Sequencing the genomes of 1000 actinobacteria strains.</title>
        <authorList>
            <person name="Klenk H.-P."/>
        </authorList>
    </citation>
    <scope>NUCLEOTIDE SEQUENCE [LARGE SCALE GENOMIC DNA]</scope>
    <source>
        <strain evidence="2 3">DSM 40483</strain>
    </source>
</reference>
<evidence type="ECO:0000313" key="2">
    <source>
        <dbReference type="EMBL" id="MBB4717589.1"/>
    </source>
</evidence>
<protein>
    <submittedName>
        <fullName evidence="2">Uncharacterized protein</fullName>
    </submittedName>
</protein>
<dbReference type="RefSeq" id="WP_184916020.1">
    <property type="nucleotide sequence ID" value="NZ_JACHMS010000001.1"/>
</dbReference>
<evidence type="ECO:0000256" key="1">
    <source>
        <dbReference type="SAM" id="MobiDB-lite"/>
    </source>
</evidence>
<gene>
    <name evidence="2" type="ORF">BJ965_007471</name>
</gene>
<accession>A0A7W7GL57</accession>
<organism evidence="2 3">
    <name type="scientific">Streptomyces luteogriseus</name>
    <dbReference type="NCBI Taxonomy" id="68233"/>
    <lineage>
        <taxon>Bacteria</taxon>
        <taxon>Bacillati</taxon>
        <taxon>Actinomycetota</taxon>
        <taxon>Actinomycetes</taxon>
        <taxon>Kitasatosporales</taxon>
        <taxon>Streptomycetaceae</taxon>
        <taxon>Streptomyces</taxon>
    </lineage>
</organism>
<keyword evidence="3" id="KW-1185">Reference proteome</keyword>
<dbReference type="Proteomes" id="UP000565089">
    <property type="component" value="Unassembled WGS sequence"/>
</dbReference>
<feature type="compositionally biased region" description="Basic and acidic residues" evidence="1">
    <location>
        <begin position="13"/>
        <end position="22"/>
    </location>
</feature>
<comment type="caution">
    <text evidence="2">The sequence shown here is derived from an EMBL/GenBank/DDBJ whole genome shotgun (WGS) entry which is preliminary data.</text>
</comment>
<sequence>MNGDEQLLRGRVYGHDHDDPDPGPRSGKTYAHLVGGPLDGLLLDVTGWTPDEIGTGAALPTELGQFPGGRALYDPCPGEPRTPGPGVMCRFHYRGDSP</sequence>
<evidence type="ECO:0000313" key="3">
    <source>
        <dbReference type="Proteomes" id="UP000565089"/>
    </source>
</evidence>
<name>A0A7W7GL57_9ACTN</name>
<dbReference type="EMBL" id="JACHMS010000001">
    <property type="protein sequence ID" value="MBB4717589.1"/>
    <property type="molecule type" value="Genomic_DNA"/>
</dbReference>
<feature type="region of interest" description="Disordered" evidence="1">
    <location>
        <begin position="1"/>
        <end position="28"/>
    </location>
</feature>
<dbReference type="GeneID" id="95799408"/>
<proteinExistence type="predicted"/>
<dbReference type="AlphaFoldDB" id="A0A7W7GL57"/>